<dbReference type="Proteomes" id="UP001302072">
    <property type="component" value="Chromosome"/>
</dbReference>
<keyword evidence="6" id="KW-1185">Reference proteome</keyword>
<dbReference type="PANTHER" id="PTHR43762">
    <property type="entry name" value="L-GULONOLACTONE OXIDASE"/>
    <property type="match status" value="1"/>
</dbReference>
<organism evidence="5 6">
    <name type="scientific">Stenotrophomonas oahuensis</name>
    <dbReference type="NCBI Taxonomy" id="3003271"/>
    <lineage>
        <taxon>Bacteria</taxon>
        <taxon>Pseudomonadati</taxon>
        <taxon>Pseudomonadota</taxon>
        <taxon>Gammaproteobacteria</taxon>
        <taxon>Lysobacterales</taxon>
        <taxon>Lysobacteraceae</taxon>
        <taxon>Stenotrophomonas</taxon>
    </lineage>
</organism>
<dbReference type="PROSITE" id="PS51387">
    <property type="entry name" value="FAD_PCMH"/>
    <property type="match status" value="1"/>
</dbReference>
<dbReference type="SUPFAM" id="SSF55103">
    <property type="entry name" value="FAD-linked oxidases, C-terminal domain"/>
    <property type="match status" value="1"/>
</dbReference>
<evidence type="ECO:0000256" key="3">
    <source>
        <dbReference type="SAM" id="SignalP"/>
    </source>
</evidence>
<proteinExistence type="predicted"/>
<dbReference type="InterPro" id="IPR006094">
    <property type="entry name" value="Oxid_FAD_bind_N"/>
</dbReference>
<feature type="chain" id="PRO_5046999264" evidence="3">
    <location>
        <begin position="25"/>
        <end position="471"/>
    </location>
</feature>
<accession>A0ABY9YTN3</accession>
<feature type="signal peptide" evidence="3">
    <location>
        <begin position="1"/>
        <end position="24"/>
    </location>
</feature>
<dbReference type="EMBL" id="CP115541">
    <property type="protein sequence ID" value="WNH54328.1"/>
    <property type="molecule type" value="Genomic_DNA"/>
</dbReference>
<keyword evidence="1" id="KW-0285">Flavoprotein</keyword>
<dbReference type="InterPro" id="IPR036318">
    <property type="entry name" value="FAD-bd_PCMH-like_sf"/>
</dbReference>
<sequence>MTSRRRFIASCSSVALLGACTRQAAPTVNDISQLEPTEVAAVVPIRHTAEVSAALERHTGTVCVAGARFSMGGQTSAQQALQLDMSTCNQLVFLDVPGKVVRVQAGMRWRALQEQLDRHGLAVKVMQSFSNFSVGGSVSVNCHGRYVGSGSIAGSVRALQIVLRSGEVLEASRTHNSDLFRAALGGYGLLGVITEVELDVVDNVSMARHTQRMSLDAYVDWFGEHVLADPRAIMHNADLMPPDFNSPLAVTWYRTDAALTDTARLVPVGAHYGTEQNLIWAVSELPGGAQLREQLVVEKTLREPRVVLRNLEASLDVAALEPRTRSMSTYLLQEYFIPIAHFRTFARMLANILKAHQVNALNVSIRHAPADPLAVMSWAREDVFCFVLYHKQRRLPWSDDRAAEWTRALIDAALLCGGCHYLPYRPHATLDQFQRAYPQWPELVARKRRYDPRLQLVNHLWQRYLGPLAGA</sequence>
<reference evidence="5 6" key="1">
    <citation type="submission" date="2022-12" db="EMBL/GenBank/DDBJ databases">
        <title>Two new species, Stenotrophomonas aracearum and Stenotrophomonas oahuensis, isolated from Anthurium (Araceae family) in Hawaii.</title>
        <authorList>
            <person name="Chunag S.C."/>
            <person name="Dobhal S."/>
            <person name="Alvarez A."/>
            <person name="Arif M."/>
        </authorList>
    </citation>
    <scope>NUCLEOTIDE SEQUENCE [LARGE SCALE GENOMIC DNA]</scope>
    <source>
        <strain evidence="5 6">A5586</strain>
    </source>
</reference>
<name>A0ABY9YTN3_9GAMM</name>
<dbReference type="RefSeq" id="WP_311193434.1">
    <property type="nucleotide sequence ID" value="NZ_CP115541.1"/>
</dbReference>
<evidence type="ECO:0000313" key="5">
    <source>
        <dbReference type="EMBL" id="WNH54328.1"/>
    </source>
</evidence>
<feature type="domain" description="FAD-binding PCMH-type" evidence="4">
    <location>
        <begin position="34"/>
        <end position="203"/>
    </location>
</feature>
<evidence type="ECO:0000256" key="1">
    <source>
        <dbReference type="ARBA" id="ARBA00022630"/>
    </source>
</evidence>
<dbReference type="Pfam" id="PF01565">
    <property type="entry name" value="FAD_binding_4"/>
    <property type="match status" value="1"/>
</dbReference>
<protein>
    <submittedName>
        <fullName evidence="5">FAD-binding oxidoreductase</fullName>
    </submittedName>
</protein>
<evidence type="ECO:0000313" key="6">
    <source>
        <dbReference type="Proteomes" id="UP001302072"/>
    </source>
</evidence>
<dbReference type="Gene3D" id="3.30.465.10">
    <property type="match status" value="1"/>
</dbReference>
<keyword evidence="3" id="KW-0732">Signal</keyword>
<dbReference type="InterPro" id="IPR016164">
    <property type="entry name" value="FAD-linked_Oxase-like_C"/>
</dbReference>
<dbReference type="SUPFAM" id="SSF56176">
    <property type="entry name" value="FAD-binding/transporter-associated domain-like"/>
    <property type="match status" value="1"/>
</dbReference>
<evidence type="ECO:0000256" key="2">
    <source>
        <dbReference type="ARBA" id="ARBA00022827"/>
    </source>
</evidence>
<gene>
    <name evidence="5" type="ORF">PDM29_08635</name>
</gene>
<dbReference type="InterPro" id="IPR016166">
    <property type="entry name" value="FAD-bd_PCMH"/>
</dbReference>
<dbReference type="PROSITE" id="PS51257">
    <property type="entry name" value="PROKAR_LIPOPROTEIN"/>
    <property type="match status" value="1"/>
</dbReference>
<dbReference type="InterPro" id="IPR010031">
    <property type="entry name" value="FAD_lactone_oxidase-like"/>
</dbReference>
<evidence type="ECO:0000259" key="4">
    <source>
        <dbReference type="PROSITE" id="PS51387"/>
    </source>
</evidence>
<dbReference type="PANTHER" id="PTHR43762:SF1">
    <property type="entry name" value="D-ARABINONO-1,4-LACTONE OXIDASE"/>
    <property type="match status" value="1"/>
</dbReference>
<dbReference type="InterPro" id="IPR016169">
    <property type="entry name" value="FAD-bd_PCMH_sub2"/>
</dbReference>
<keyword evidence="2" id="KW-0274">FAD</keyword>